<keyword evidence="4 6" id="KW-0235">DNA replication</keyword>
<dbReference type="GO" id="GO:0006261">
    <property type="term" value="P:DNA-templated DNA replication"/>
    <property type="evidence" value="ECO:0007669"/>
    <property type="project" value="InterPro"/>
</dbReference>
<organism evidence="10 11">
    <name type="scientific">Raphidocelis subcapitata</name>
    <dbReference type="NCBI Taxonomy" id="307507"/>
    <lineage>
        <taxon>Eukaryota</taxon>
        <taxon>Viridiplantae</taxon>
        <taxon>Chlorophyta</taxon>
        <taxon>core chlorophytes</taxon>
        <taxon>Chlorophyceae</taxon>
        <taxon>CS clade</taxon>
        <taxon>Sphaeropleales</taxon>
        <taxon>Selenastraceae</taxon>
        <taxon>Raphidocelis</taxon>
    </lineage>
</organism>
<dbReference type="PANTHER" id="PTHR21206:SF0">
    <property type="entry name" value="DNA REPLICATION COMPLEX GINS PROTEIN SLD5"/>
    <property type="match status" value="1"/>
</dbReference>
<dbReference type="Pfam" id="PF16922">
    <property type="entry name" value="SLD5_C"/>
    <property type="match status" value="1"/>
</dbReference>
<proteinExistence type="inferred from homology"/>
<dbReference type="InParanoid" id="A0A2V0P6Y3"/>
<dbReference type="CDD" id="cd21692">
    <property type="entry name" value="GINS_B_Sld5"/>
    <property type="match status" value="1"/>
</dbReference>
<comment type="similarity">
    <text evidence="2 6">Belongs to the GINS4/SLD5 family.</text>
</comment>
<dbReference type="FunCoup" id="A0A2V0P6Y3">
    <property type="interactions" value="1604"/>
</dbReference>
<comment type="caution">
    <text evidence="10">The sequence shown here is derived from an EMBL/GenBank/DDBJ whole genome shotgun (WGS) entry which is preliminary data.</text>
</comment>
<evidence type="ECO:0000256" key="5">
    <source>
        <dbReference type="ARBA" id="ARBA00023242"/>
    </source>
</evidence>
<reference evidence="10 11" key="1">
    <citation type="journal article" date="2018" name="Sci. Rep.">
        <title>Raphidocelis subcapitata (=Pseudokirchneriella subcapitata) provides an insight into genome evolution and environmental adaptations in the Sphaeropleales.</title>
        <authorList>
            <person name="Suzuki S."/>
            <person name="Yamaguchi H."/>
            <person name="Nakajima N."/>
            <person name="Kawachi M."/>
        </authorList>
    </citation>
    <scope>NUCLEOTIDE SEQUENCE [LARGE SCALE GENOMIC DNA]</scope>
    <source>
        <strain evidence="10 11">NIES-35</strain>
    </source>
</reference>
<keyword evidence="5 6" id="KW-0539">Nucleus</keyword>
<dbReference type="STRING" id="307507.A0A2V0P6Y3"/>
<feature type="domain" description="GINS subunit" evidence="8">
    <location>
        <begin position="102"/>
        <end position="162"/>
    </location>
</feature>
<feature type="compositionally biased region" description="Acidic residues" evidence="7">
    <location>
        <begin position="29"/>
        <end position="49"/>
    </location>
</feature>
<feature type="compositionally biased region" description="Polar residues" evidence="7">
    <location>
        <begin position="19"/>
        <end position="28"/>
    </location>
</feature>
<keyword evidence="11" id="KW-1185">Reference proteome</keyword>
<evidence type="ECO:0000256" key="2">
    <source>
        <dbReference type="ARBA" id="ARBA00008187"/>
    </source>
</evidence>
<comment type="function">
    <text evidence="6">The GINS complex plays an essential role in the initiation of DNA replication.</text>
</comment>
<dbReference type="PANTHER" id="PTHR21206">
    <property type="entry name" value="SLD5 PROTEIN"/>
    <property type="match status" value="1"/>
</dbReference>
<feature type="region of interest" description="Disordered" evidence="7">
    <location>
        <begin position="1"/>
        <end position="49"/>
    </location>
</feature>
<dbReference type="SUPFAM" id="SSF160059">
    <property type="entry name" value="PriA/YqbF domain"/>
    <property type="match status" value="1"/>
</dbReference>
<evidence type="ECO:0000256" key="3">
    <source>
        <dbReference type="ARBA" id="ARBA00014804"/>
    </source>
</evidence>
<dbReference type="Pfam" id="PF05916">
    <property type="entry name" value="Sld5"/>
    <property type="match status" value="1"/>
</dbReference>
<evidence type="ECO:0000259" key="8">
    <source>
        <dbReference type="Pfam" id="PF05916"/>
    </source>
</evidence>
<feature type="domain" description="DNA replication complex GINS protein SLD5 C-terminal" evidence="9">
    <location>
        <begin position="197"/>
        <end position="250"/>
    </location>
</feature>
<evidence type="ECO:0000313" key="10">
    <source>
        <dbReference type="EMBL" id="GBF95329.1"/>
    </source>
</evidence>
<comment type="subcellular location">
    <subcellularLocation>
        <location evidence="1 6">Nucleus</location>
    </subcellularLocation>
</comment>
<dbReference type="InterPro" id="IPR031633">
    <property type="entry name" value="SLD5_C"/>
</dbReference>
<dbReference type="PIRSF" id="PIRSF007764">
    <property type="entry name" value="Sld5"/>
    <property type="match status" value="1"/>
</dbReference>
<dbReference type="InterPro" id="IPR021151">
    <property type="entry name" value="GINS_A"/>
</dbReference>
<dbReference type="CDD" id="cd11711">
    <property type="entry name" value="GINS_A_Sld5"/>
    <property type="match status" value="1"/>
</dbReference>
<evidence type="ECO:0000256" key="6">
    <source>
        <dbReference type="PIRNR" id="PIRNR007764"/>
    </source>
</evidence>
<dbReference type="Proteomes" id="UP000247498">
    <property type="component" value="Unassembled WGS sequence"/>
</dbReference>
<accession>A0A2V0P6Y3</accession>
<dbReference type="EMBL" id="BDRX01000063">
    <property type="protein sequence ID" value="GBF95329.1"/>
    <property type="molecule type" value="Genomic_DNA"/>
</dbReference>
<name>A0A2V0P6Y3_9CHLO</name>
<dbReference type="GO" id="GO:0000727">
    <property type="term" value="P:double-strand break repair via break-induced replication"/>
    <property type="evidence" value="ECO:0007669"/>
    <property type="project" value="TreeGrafter"/>
</dbReference>
<dbReference type="AlphaFoldDB" id="A0A2V0P6Y3"/>
<dbReference type="InterPro" id="IPR036224">
    <property type="entry name" value="GINS_bundle-like_dom_sf"/>
</dbReference>
<dbReference type="InterPro" id="IPR008591">
    <property type="entry name" value="GINS_Sld5"/>
</dbReference>
<evidence type="ECO:0000256" key="7">
    <source>
        <dbReference type="SAM" id="MobiDB-lite"/>
    </source>
</evidence>
<evidence type="ECO:0000313" key="11">
    <source>
        <dbReference type="Proteomes" id="UP000247498"/>
    </source>
</evidence>
<dbReference type="OrthoDB" id="338231at2759"/>
<evidence type="ECO:0000259" key="9">
    <source>
        <dbReference type="Pfam" id="PF16922"/>
    </source>
</evidence>
<dbReference type="Gene3D" id="1.20.58.1030">
    <property type="match status" value="1"/>
</dbReference>
<dbReference type="InterPro" id="IPR038749">
    <property type="entry name" value="Sld5_GINS_A"/>
</dbReference>
<dbReference type="GO" id="GO:0000811">
    <property type="term" value="C:GINS complex"/>
    <property type="evidence" value="ECO:0007669"/>
    <property type="project" value="UniProtKB-UniRule"/>
</dbReference>
<dbReference type="SUPFAM" id="SSF158573">
    <property type="entry name" value="GINS helical bundle-like"/>
    <property type="match status" value="1"/>
</dbReference>
<evidence type="ECO:0000256" key="4">
    <source>
        <dbReference type="ARBA" id="ARBA00022705"/>
    </source>
</evidence>
<gene>
    <name evidence="10" type="ORF">Rsub_07757</name>
</gene>
<protein>
    <recommendedName>
        <fullName evidence="3 6">DNA replication complex GINS protein SLD5</fullName>
    </recommendedName>
</protein>
<sequence length="250" mass="28074">MDVDDAFGAAGTSGADDAPSTSQQQPDQQLDDGFDAGGEFQDEFEDAEPASDFQQLKKALLNERLAPEILAYQGDLVDRVRERIEQQEREIDRLERDPDGDVAQEALSLERDRLRWLLKSYLRTRLGKVQQYAALVLRDAAGVQARVSPQELKFANDYFMSLGQLYQDQVLQHLPPNYNSLLRRFNGDQSQALVEEPDTDVFVFCKVDRDCGQIPDGPNGETADVNAGDILNIRYKHIAHLVQGGQVHLI</sequence>
<evidence type="ECO:0000256" key="1">
    <source>
        <dbReference type="ARBA" id="ARBA00004123"/>
    </source>
</evidence>